<dbReference type="OrthoDB" id="3365267at2759"/>
<sequence>MSGLALFRPAHQYDDLQKIANEHFKHDLGPEDRETLKSASKKIPTHTMIGSMLGLGLGVYAAVRLRRVRADMFASLRAAEKPVKVIFADGRTEAVPDISPLLQGPSRFGDWATTFFFGLGGLFLGGESGFLTGSWSAARTITVDPGRQERIEKAYRNFRIDVLKKEIEKLEAGHPVFGDA</sequence>
<keyword evidence="2" id="KW-1185">Reference proteome</keyword>
<dbReference type="AlphaFoldDB" id="A0A420YIJ0"/>
<proteinExistence type="predicted"/>
<evidence type="ECO:0000313" key="1">
    <source>
        <dbReference type="EMBL" id="RKU47665.1"/>
    </source>
</evidence>
<gene>
    <name evidence="1" type="ORF">DL546_009008</name>
</gene>
<comment type="caution">
    <text evidence="1">The sequence shown here is derived from an EMBL/GenBank/DDBJ whole genome shotgun (WGS) entry which is preliminary data.</text>
</comment>
<accession>A0A420YIJ0</accession>
<reference evidence="1 2" key="1">
    <citation type="submission" date="2018-08" db="EMBL/GenBank/DDBJ databases">
        <title>Draft genome of the lignicolous fungus Coniochaeta pulveracea.</title>
        <authorList>
            <person name="Borstlap C.J."/>
            <person name="De Witt R.N."/>
            <person name="Botha A."/>
            <person name="Volschenk H."/>
        </authorList>
    </citation>
    <scope>NUCLEOTIDE SEQUENCE [LARGE SCALE GENOMIC DNA]</scope>
    <source>
        <strain evidence="1 2">CAB683</strain>
    </source>
</reference>
<dbReference type="Proteomes" id="UP000275385">
    <property type="component" value="Unassembled WGS sequence"/>
</dbReference>
<protein>
    <submittedName>
        <fullName evidence="1">Uncharacterized protein</fullName>
    </submittedName>
</protein>
<dbReference type="STRING" id="177199.A0A420YIJ0"/>
<organism evidence="1 2">
    <name type="scientific">Coniochaeta pulveracea</name>
    <dbReference type="NCBI Taxonomy" id="177199"/>
    <lineage>
        <taxon>Eukaryota</taxon>
        <taxon>Fungi</taxon>
        <taxon>Dikarya</taxon>
        <taxon>Ascomycota</taxon>
        <taxon>Pezizomycotina</taxon>
        <taxon>Sordariomycetes</taxon>
        <taxon>Sordariomycetidae</taxon>
        <taxon>Coniochaetales</taxon>
        <taxon>Coniochaetaceae</taxon>
        <taxon>Coniochaeta</taxon>
    </lineage>
</organism>
<dbReference type="EMBL" id="QVQW01000008">
    <property type="protein sequence ID" value="RKU47665.1"/>
    <property type="molecule type" value="Genomic_DNA"/>
</dbReference>
<name>A0A420YIJ0_9PEZI</name>
<evidence type="ECO:0000313" key="2">
    <source>
        <dbReference type="Proteomes" id="UP000275385"/>
    </source>
</evidence>